<keyword evidence="6 9" id="KW-0175">Coiled coil</keyword>
<keyword evidence="5" id="KW-0677">Repeat</keyword>
<evidence type="ECO:0000256" key="6">
    <source>
        <dbReference type="ARBA" id="ARBA00023054"/>
    </source>
</evidence>
<evidence type="ECO:0000256" key="10">
    <source>
        <dbReference type="SAM" id="MobiDB-lite"/>
    </source>
</evidence>
<evidence type="ECO:0000313" key="12">
    <source>
        <dbReference type="Proteomes" id="UP000094527"/>
    </source>
</evidence>
<dbReference type="OMA" id="EHTNANI"/>
<evidence type="ECO:0000313" key="11">
    <source>
        <dbReference type="EMBL" id="ODN04365.1"/>
    </source>
</evidence>
<evidence type="ECO:0000256" key="1">
    <source>
        <dbReference type="ARBA" id="ARBA00004138"/>
    </source>
</evidence>
<name>A0A1D2NGZ0_ORCCI</name>
<keyword evidence="8" id="KW-0966">Cell projection</keyword>
<feature type="region of interest" description="Disordered" evidence="10">
    <location>
        <begin position="126"/>
        <end position="229"/>
    </location>
</feature>
<evidence type="ECO:0000256" key="9">
    <source>
        <dbReference type="SAM" id="Coils"/>
    </source>
</evidence>
<dbReference type="AlphaFoldDB" id="A0A1D2NGZ0"/>
<comment type="caution">
    <text evidence="11">The sequence shown here is derived from an EMBL/GenBank/DDBJ whole genome shotgun (WGS) entry which is preliminary data.</text>
</comment>
<keyword evidence="11" id="KW-0282">Flagellum</keyword>
<dbReference type="Proteomes" id="UP000094527">
    <property type="component" value="Unassembled WGS sequence"/>
</dbReference>
<evidence type="ECO:0000256" key="7">
    <source>
        <dbReference type="ARBA" id="ARBA00023212"/>
    </source>
</evidence>
<feature type="compositionally biased region" description="Basic and acidic residues" evidence="10">
    <location>
        <begin position="202"/>
        <end position="229"/>
    </location>
</feature>
<accession>A0A1D2NGZ0</accession>
<feature type="compositionally biased region" description="Basic and acidic residues" evidence="10">
    <location>
        <begin position="147"/>
        <end position="169"/>
    </location>
</feature>
<dbReference type="OrthoDB" id="535167at2759"/>
<gene>
    <name evidence="11" type="ORF">Ocin01_02309</name>
</gene>
<comment type="subcellular location">
    <subcellularLocation>
        <location evidence="1">Cell projection</location>
        <location evidence="1">Cilium</location>
    </subcellularLocation>
    <subcellularLocation>
        <location evidence="2">Cytoplasm</location>
        <location evidence="2">Cytoskeleton</location>
    </subcellularLocation>
</comment>
<dbReference type="GO" id="GO:0060271">
    <property type="term" value="P:cilium assembly"/>
    <property type="evidence" value="ECO:0007669"/>
    <property type="project" value="TreeGrafter"/>
</dbReference>
<keyword evidence="3" id="KW-0963">Cytoplasm</keyword>
<dbReference type="STRING" id="48709.A0A1D2NGZ0"/>
<reference evidence="11 12" key="1">
    <citation type="journal article" date="2016" name="Genome Biol. Evol.">
        <title>Gene Family Evolution Reflects Adaptation to Soil Environmental Stressors in the Genome of the Collembolan Orchesella cincta.</title>
        <authorList>
            <person name="Faddeeva-Vakhrusheva A."/>
            <person name="Derks M.F."/>
            <person name="Anvar S.Y."/>
            <person name="Agamennone V."/>
            <person name="Suring W."/>
            <person name="Smit S."/>
            <person name="van Straalen N.M."/>
            <person name="Roelofs D."/>
        </authorList>
    </citation>
    <scope>NUCLEOTIDE SEQUENCE [LARGE SCALE GENOMIC DNA]</scope>
    <source>
        <tissue evidence="11">Mixed pool</tissue>
    </source>
</reference>
<organism evidence="11 12">
    <name type="scientific">Orchesella cincta</name>
    <name type="common">Springtail</name>
    <name type="synonym">Podura cincta</name>
    <dbReference type="NCBI Taxonomy" id="48709"/>
    <lineage>
        <taxon>Eukaryota</taxon>
        <taxon>Metazoa</taxon>
        <taxon>Ecdysozoa</taxon>
        <taxon>Arthropoda</taxon>
        <taxon>Hexapoda</taxon>
        <taxon>Collembola</taxon>
        <taxon>Entomobryomorpha</taxon>
        <taxon>Entomobryoidea</taxon>
        <taxon>Orchesellidae</taxon>
        <taxon>Orchesellinae</taxon>
        <taxon>Orchesella</taxon>
    </lineage>
</organism>
<dbReference type="PANTHER" id="PTHR14885">
    <property type="entry name" value="CILIA- AND FLAGELLA-ASSOCIATED PROTEIN 43-RELATED"/>
    <property type="match status" value="1"/>
</dbReference>
<dbReference type="Pfam" id="PF25828">
    <property type="entry name" value="CC_Cfap43"/>
    <property type="match status" value="1"/>
</dbReference>
<keyword evidence="12" id="KW-1185">Reference proteome</keyword>
<dbReference type="GO" id="GO:0005930">
    <property type="term" value="C:axoneme"/>
    <property type="evidence" value="ECO:0007669"/>
    <property type="project" value="TreeGrafter"/>
</dbReference>
<dbReference type="PANTHER" id="PTHR14885:SF1">
    <property type="entry name" value="CILIA- AND FLAGELLA-ASSOCIATED PROTEIN 43"/>
    <property type="match status" value="1"/>
</dbReference>
<keyword evidence="7" id="KW-0206">Cytoskeleton</keyword>
<protein>
    <submittedName>
        <fullName evidence="11">Cilia-and flagella-associated protein 43</fullName>
    </submittedName>
</protein>
<keyword evidence="4" id="KW-0853">WD repeat</keyword>
<evidence type="ECO:0000256" key="5">
    <source>
        <dbReference type="ARBA" id="ARBA00022737"/>
    </source>
</evidence>
<keyword evidence="11" id="KW-0969">Cilium</keyword>
<evidence type="ECO:0000256" key="3">
    <source>
        <dbReference type="ARBA" id="ARBA00022490"/>
    </source>
</evidence>
<dbReference type="EMBL" id="LJIJ01000046">
    <property type="protein sequence ID" value="ODN04365.1"/>
    <property type="molecule type" value="Genomic_DNA"/>
</dbReference>
<feature type="coiled-coil region" evidence="9">
    <location>
        <begin position="583"/>
        <end position="610"/>
    </location>
</feature>
<sequence length="985" mass="115799">MKSIMNIDPSVRFDEYEASDSEQSDEEFFAKVFEELGIQIPDDVTSRSTFARPVASLVPEKDLTRRSKAAKSGIALEGTLSKSNKKHLKNTEEAKTAAEDFKKLLQQKDSSGEAYGDKLKKWLLQEETDEEIERPIAEESSDFPTEETSRAQSRREFMANIKPSKDYVHPKGVFGPTKGHNAGTGGSEGKEVETLLEPHAPSTDKGRRKSDAGASDEMKSKDFPPLESKPKLRMVVKQRKKMKFKRTYDVIFDEAEDQSGPEDEAVLNQEKEKFEGMDDEYKERFQTVNNIFYGSSVSELTDMYQYTPAPYRYTQFELASRHELWRHQHIIMSEIYYLKKFFNRQFEFLRNSKGYSLRKMSDRNERIREIYYYLKVDLDILDEKWKLQEDPSQIFTVTKEEVPVERYLTVEQRRLEELRRLEDLARRRTRMAEFRKKALHVMMDNRLEVKREEILINDIPKPPFMLEKDPLEFSLEEYLASLQYAEAVEALDKARIELIKELEDELGRLYRANAMDINTIDLRVVELSLMKFQFHQNILMEETRIYRAIRQLRMMEELDKEEKRVGRLVQDLKTSMKGSQNMASHMENKKIECEEQIAKFTEQEKDLERSFRKDLGDVGQYFEFFYKTYKKKPKLSMKGLNKSEVYENMTRALRSDNIRAFARENGEMGRLVVMAIYDMEDPMLMPKDCPRSYWDKFNKIRRDRLVCEYETKALMNEIDRLNEAISECSRKEAAGTAAIAAVLGVVSHKNDLKTYFVANVEFQMVLGKGQCEIDCWNFKEHTNANIILIDNVEKLNQNIYVASDKLVKEMTKTAVVHRDIKEIEWRFMVVEMATQDLKKIKHDVMSFKPTKKLLEVLRKNINLDTMYADRIALVDYLRSTYIKYQKIFLRSKRGLLRFYQRLTSKKHELNEGYRGNIFEQTEALVASQVTKIPPELVLHQDDVEKRAAELKLRSNLNRKMLKLCSEVERLEGELETQYQRTYPVL</sequence>
<evidence type="ECO:0000256" key="4">
    <source>
        <dbReference type="ARBA" id="ARBA00022574"/>
    </source>
</evidence>
<proteinExistence type="predicted"/>
<evidence type="ECO:0000256" key="2">
    <source>
        <dbReference type="ARBA" id="ARBA00004245"/>
    </source>
</evidence>
<evidence type="ECO:0000256" key="8">
    <source>
        <dbReference type="ARBA" id="ARBA00023273"/>
    </source>
</evidence>